<dbReference type="RefSeq" id="WP_229344537.1">
    <property type="nucleotide sequence ID" value="NZ_JAINUL010000001.1"/>
</dbReference>
<dbReference type="EMBL" id="JAINUL010000001">
    <property type="protein sequence ID" value="MCC0100674.1"/>
    <property type="molecule type" value="Genomic_DNA"/>
</dbReference>
<feature type="compositionally biased region" description="Low complexity" evidence="1">
    <location>
        <begin position="171"/>
        <end position="184"/>
    </location>
</feature>
<keyword evidence="3" id="KW-1185">Reference proteome</keyword>
<comment type="caution">
    <text evidence="2">The sequence shown here is derived from an EMBL/GenBank/DDBJ whole genome shotgun (WGS) entry which is preliminary data.</text>
</comment>
<evidence type="ECO:0000256" key="1">
    <source>
        <dbReference type="SAM" id="MobiDB-lite"/>
    </source>
</evidence>
<organism evidence="2 3">
    <name type="scientific">Streptomyces flavotricini</name>
    <dbReference type="NCBI Taxonomy" id="66888"/>
    <lineage>
        <taxon>Bacteria</taxon>
        <taxon>Bacillati</taxon>
        <taxon>Actinomycetota</taxon>
        <taxon>Actinomycetes</taxon>
        <taxon>Kitasatosporales</taxon>
        <taxon>Streptomycetaceae</taxon>
        <taxon>Streptomyces</taxon>
    </lineage>
</organism>
<feature type="compositionally biased region" description="Basic and acidic residues" evidence="1">
    <location>
        <begin position="185"/>
        <end position="203"/>
    </location>
</feature>
<accession>A0ABS8EIV9</accession>
<evidence type="ECO:0000313" key="2">
    <source>
        <dbReference type="EMBL" id="MCC0100674.1"/>
    </source>
</evidence>
<name>A0ABS8EIV9_9ACTN</name>
<sequence>MIDRENEDGSGAATRGWAPAHSWRWFLIRAAKHVPKAGKDQPQRKFLGAQFFAILQAVGQAANEDGTNAFLGIDTLMAVGRCSKDTVQKVLIAAESMQLIRKTANARGGRNPKPATYACTFPLGADTETGRGLDWERALIVLSSSEHDRRLRHKRAVPTGRHMKRSEEAAPEAQEASSDAACDDAAMKQEASHDHSTGRHVTDQRASGDASTRGYQALHHEEAAAVDPPQVDAAAPAKQDSPSPDAGMQNSPSYARQGLRAAPDSAAANYQGHVATCDRCPREIWCPEGSRLRRYLAREQHQKRARYLGANGGS</sequence>
<feature type="region of interest" description="Disordered" evidence="1">
    <location>
        <begin position="147"/>
        <end position="262"/>
    </location>
</feature>
<gene>
    <name evidence="2" type="ORF">K7B10_39170</name>
</gene>
<reference evidence="2 3" key="1">
    <citation type="submission" date="2021-08" db="EMBL/GenBank/DDBJ databases">
        <title>Genomic Architecture of Streptomyces flavotricini NGL1 and Streptomyces erythrochromogenes HMS4 With Differential Plant Beneficial attributes and laccase production capabilities.</title>
        <authorList>
            <person name="Salwan R."/>
            <person name="Kaur R."/>
            <person name="Sharma V."/>
        </authorList>
    </citation>
    <scope>NUCLEOTIDE SEQUENCE [LARGE SCALE GENOMIC DNA]</scope>
    <source>
        <strain evidence="2 3">NGL1</strain>
    </source>
</reference>
<feature type="compositionally biased region" description="Basic residues" evidence="1">
    <location>
        <begin position="150"/>
        <end position="164"/>
    </location>
</feature>
<feature type="compositionally biased region" description="Low complexity" evidence="1">
    <location>
        <begin position="225"/>
        <end position="240"/>
    </location>
</feature>
<protein>
    <submittedName>
        <fullName evidence="2">Uncharacterized protein</fullName>
    </submittedName>
</protein>
<dbReference type="Proteomes" id="UP001520654">
    <property type="component" value="Unassembled WGS sequence"/>
</dbReference>
<evidence type="ECO:0000313" key="3">
    <source>
        <dbReference type="Proteomes" id="UP001520654"/>
    </source>
</evidence>
<proteinExistence type="predicted"/>